<dbReference type="EC" id="3.1.3.16" evidence="3"/>
<dbReference type="Proteomes" id="UP000019375">
    <property type="component" value="Unassembled WGS sequence"/>
</dbReference>
<dbReference type="OrthoDB" id="10264738at2759"/>
<evidence type="ECO:0000256" key="2">
    <source>
        <dbReference type="ARBA" id="ARBA00006702"/>
    </source>
</evidence>
<dbReference type="InterPro" id="IPR000222">
    <property type="entry name" value="PP2C_BS"/>
</dbReference>
<evidence type="ECO:0000256" key="8">
    <source>
        <dbReference type="ARBA" id="ARBA00023211"/>
    </source>
</evidence>
<dbReference type="Gene3D" id="3.60.40.10">
    <property type="entry name" value="PPM-type phosphatase domain"/>
    <property type="match status" value="1"/>
</dbReference>
<keyword evidence="4" id="KW-0479">Metal-binding</keyword>
<dbReference type="Pfam" id="PF00481">
    <property type="entry name" value="PP2C"/>
    <property type="match status" value="1"/>
</dbReference>
<sequence length="410" mass="45926">MGQLLSHPLTEKTIEYNDYKDITQAYNSVGDAAFSNGKSGLPRFYNCVGSMQGYRLTQEDAHLVVNEEKSMFVKFFNPFKNKTEQLKLSVFGLFDGHGSDECSNFLSGGRHSNPKKGIVKWIAYSFERHSYGAYVRIKNDTQTDAQADDISEYKISPPNSRKAFRTIQGLIMQILKDAFFLQDQELYQYFANSSCGSTAVVAVIINFEDLYVVNCGDSRCILSSKSAGVKTMSFDHKPQHIGELLRINDNGGTVSLGRVGGVLALSRAFGDFQFKRGVYYSNNKHSGLKVKQSAGIPPQEAQVTVEPDVLMHKIDYNRDEFLVLGCDGIWDIYSNKQLVQFVKYHLTLGVSLDGIVAKILDHGIAQANSNTGVGFDNMTVIIVIFNKPNETLQDWCTKMKFRLERERGLS</sequence>
<dbReference type="InterPro" id="IPR036457">
    <property type="entry name" value="PPM-type-like_dom_sf"/>
</dbReference>
<dbReference type="AlphaFoldDB" id="A0A8J2T7E5"/>
<dbReference type="PROSITE" id="PS01032">
    <property type="entry name" value="PPM_1"/>
    <property type="match status" value="1"/>
</dbReference>
<dbReference type="SUPFAM" id="SSF81606">
    <property type="entry name" value="PP2C-like"/>
    <property type="match status" value="1"/>
</dbReference>
<dbReference type="InterPro" id="IPR015655">
    <property type="entry name" value="PP2C"/>
</dbReference>
<dbReference type="GO" id="GO:0004722">
    <property type="term" value="F:protein serine/threonine phosphatase activity"/>
    <property type="evidence" value="ECO:0007669"/>
    <property type="project" value="UniProtKB-EC"/>
</dbReference>
<keyword evidence="12" id="KW-1185">Reference proteome</keyword>
<evidence type="ECO:0000256" key="9">
    <source>
        <dbReference type="RuleBase" id="RU003465"/>
    </source>
</evidence>
<evidence type="ECO:0000256" key="7">
    <source>
        <dbReference type="ARBA" id="ARBA00022912"/>
    </source>
</evidence>
<gene>
    <name evidence="11" type="ORF">BN860_09736g</name>
</gene>
<evidence type="ECO:0000313" key="11">
    <source>
        <dbReference type="EMBL" id="CDF89665.1"/>
    </source>
</evidence>
<evidence type="ECO:0000256" key="3">
    <source>
        <dbReference type="ARBA" id="ARBA00013081"/>
    </source>
</evidence>
<evidence type="ECO:0000256" key="1">
    <source>
        <dbReference type="ARBA" id="ARBA00001936"/>
    </source>
</evidence>
<comment type="cofactor">
    <cofactor evidence="1">
        <name>Mn(2+)</name>
        <dbReference type="ChEBI" id="CHEBI:29035"/>
    </cofactor>
</comment>
<keyword evidence="5 9" id="KW-0378">Hydrolase</keyword>
<evidence type="ECO:0000256" key="4">
    <source>
        <dbReference type="ARBA" id="ARBA00022723"/>
    </source>
</evidence>
<accession>A0A8J2T7E5</accession>
<name>A0A8J2T7E5_ZYGB2</name>
<evidence type="ECO:0000256" key="5">
    <source>
        <dbReference type="ARBA" id="ARBA00022801"/>
    </source>
</evidence>
<dbReference type="EMBL" id="HG316457">
    <property type="protein sequence ID" value="CDF89665.1"/>
    <property type="molecule type" value="Genomic_DNA"/>
</dbReference>
<dbReference type="GO" id="GO:0046872">
    <property type="term" value="F:metal ion binding"/>
    <property type="evidence" value="ECO:0007669"/>
    <property type="project" value="UniProtKB-KW"/>
</dbReference>
<proteinExistence type="inferred from homology"/>
<evidence type="ECO:0000313" key="12">
    <source>
        <dbReference type="Proteomes" id="UP000019375"/>
    </source>
</evidence>
<evidence type="ECO:0000256" key="6">
    <source>
        <dbReference type="ARBA" id="ARBA00022842"/>
    </source>
</evidence>
<dbReference type="PROSITE" id="PS51746">
    <property type="entry name" value="PPM_2"/>
    <property type="match status" value="1"/>
</dbReference>
<reference evidence="12" key="1">
    <citation type="journal article" date="2013" name="Genome Announc.">
        <title>Genome sequence of the food spoilage yeast Zygosaccharomyces bailii CLIB 213(T).</title>
        <authorList>
            <person name="Galeote V."/>
            <person name="Bigey F."/>
            <person name="Devillers H."/>
            <person name="Neuveglise C."/>
            <person name="Dequin S."/>
        </authorList>
    </citation>
    <scope>NUCLEOTIDE SEQUENCE [LARGE SCALE GENOMIC DNA]</scope>
    <source>
        <strain evidence="12">CLIB 213 / ATCC 58445 / CBS 680 / CCRC 21525 / NBRC 1098 / NCYC 1416 / NRRL Y-2227</strain>
    </source>
</reference>
<organism evidence="11 12">
    <name type="scientific">Zygosaccharomyces bailii (strain CLIB 213 / ATCC 58445 / CBS 680 / BCRC 21525 / NBRC 1098 / NCYC 1416 / NRRL Y-2227)</name>
    <dbReference type="NCBI Taxonomy" id="1333698"/>
    <lineage>
        <taxon>Eukaryota</taxon>
        <taxon>Fungi</taxon>
        <taxon>Dikarya</taxon>
        <taxon>Ascomycota</taxon>
        <taxon>Saccharomycotina</taxon>
        <taxon>Saccharomycetes</taxon>
        <taxon>Saccharomycetales</taxon>
        <taxon>Saccharomycetaceae</taxon>
        <taxon>Zygosaccharomyces</taxon>
    </lineage>
</organism>
<evidence type="ECO:0000259" key="10">
    <source>
        <dbReference type="PROSITE" id="PS51746"/>
    </source>
</evidence>
<protein>
    <recommendedName>
        <fullName evidence="3">protein-serine/threonine phosphatase</fullName>
        <ecNumber evidence="3">3.1.3.16</ecNumber>
    </recommendedName>
</protein>
<dbReference type="InterPro" id="IPR001932">
    <property type="entry name" value="PPM-type_phosphatase-like_dom"/>
</dbReference>
<feature type="domain" description="PPM-type phosphatase" evidence="10">
    <location>
        <begin position="45"/>
        <end position="385"/>
    </location>
</feature>
<comment type="similarity">
    <text evidence="2 9">Belongs to the PP2C family.</text>
</comment>
<dbReference type="CDD" id="cd00143">
    <property type="entry name" value="PP2Cc"/>
    <property type="match status" value="1"/>
</dbReference>
<keyword evidence="7 9" id="KW-0904">Protein phosphatase</keyword>
<dbReference type="SMART" id="SM00332">
    <property type="entry name" value="PP2Cc"/>
    <property type="match status" value="1"/>
</dbReference>
<keyword evidence="6" id="KW-0460">Magnesium</keyword>
<keyword evidence="8" id="KW-0464">Manganese</keyword>
<dbReference type="PANTHER" id="PTHR13832">
    <property type="entry name" value="PROTEIN PHOSPHATASE 2C"/>
    <property type="match status" value="1"/>
</dbReference>
<dbReference type="PANTHER" id="PTHR13832:SF803">
    <property type="entry name" value="PROTEIN PHOSPHATASE 1G"/>
    <property type="match status" value="1"/>
</dbReference>
<dbReference type="FunFam" id="3.60.40.10:FF:000087">
    <property type="entry name" value="Type 2C protein phosphatase"/>
    <property type="match status" value="1"/>
</dbReference>